<dbReference type="PANTHER" id="PTHR12697">
    <property type="entry name" value="PBS LYASE HEAT-LIKE PROTEIN"/>
    <property type="match status" value="1"/>
</dbReference>
<protein>
    <submittedName>
        <fullName evidence="3">HEAT repeat domain-containing protein</fullName>
    </submittedName>
</protein>
<dbReference type="Gene3D" id="1.25.10.10">
    <property type="entry name" value="Leucine-rich Repeat Variant"/>
    <property type="match status" value="1"/>
</dbReference>
<accession>A0AAE3KQH3</accession>
<comment type="caution">
    <text evidence="3">The sequence shown here is derived from an EMBL/GenBank/DDBJ whole genome shotgun (WGS) entry which is preliminary data.</text>
</comment>
<dbReference type="InterPro" id="IPR016024">
    <property type="entry name" value="ARM-type_fold"/>
</dbReference>
<dbReference type="Pfam" id="PF03130">
    <property type="entry name" value="HEAT_PBS"/>
    <property type="match status" value="1"/>
</dbReference>
<name>A0AAE3KQH3_9CYAN</name>
<keyword evidence="4" id="KW-1185">Reference proteome</keyword>
<proteinExistence type="predicted"/>
<evidence type="ECO:0000256" key="1">
    <source>
        <dbReference type="ARBA" id="ARBA00022549"/>
    </source>
</evidence>
<feature type="non-terminal residue" evidence="3">
    <location>
        <position position="229"/>
    </location>
</feature>
<organism evidence="3 4">
    <name type="scientific">Limnofasciculus baicalensis BBK-W-15</name>
    <dbReference type="NCBI Taxonomy" id="2699891"/>
    <lineage>
        <taxon>Bacteria</taxon>
        <taxon>Bacillati</taxon>
        <taxon>Cyanobacteriota</taxon>
        <taxon>Cyanophyceae</taxon>
        <taxon>Coleofasciculales</taxon>
        <taxon>Coleofasciculaceae</taxon>
        <taxon>Limnofasciculus</taxon>
        <taxon>Limnofasciculus baicalensis</taxon>
    </lineage>
</organism>
<dbReference type="GO" id="GO:0016491">
    <property type="term" value="F:oxidoreductase activity"/>
    <property type="evidence" value="ECO:0007669"/>
    <property type="project" value="TreeGrafter"/>
</dbReference>
<gene>
    <name evidence="3" type="ORF">NJ959_29190</name>
</gene>
<dbReference type="InterPro" id="IPR011989">
    <property type="entry name" value="ARM-like"/>
</dbReference>
<evidence type="ECO:0000313" key="4">
    <source>
        <dbReference type="Proteomes" id="UP001204953"/>
    </source>
</evidence>
<dbReference type="Pfam" id="PF13646">
    <property type="entry name" value="HEAT_2"/>
    <property type="match status" value="1"/>
</dbReference>
<dbReference type="AlphaFoldDB" id="A0AAE3KQH3"/>
<dbReference type="PANTHER" id="PTHR12697:SF5">
    <property type="entry name" value="DEOXYHYPUSINE HYDROXYLASE"/>
    <property type="match status" value="1"/>
</dbReference>
<reference evidence="3" key="1">
    <citation type="submission" date="2022-06" db="EMBL/GenBank/DDBJ databases">
        <title>New cyanobacteria of genus Symplocastrum in benthos of Lake Baikal.</title>
        <authorList>
            <person name="Sorokovikova E."/>
            <person name="Tikhonova I."/>
            <person name="Krasnopeev A."/>
            <person name="Evseev P."/>
            <person name="Gladkikh A."/>
            <person name="Belykh O."/>
        </authorList>
    </citation>
    <scope>NUCLEOTIDE SEQUENCE</scope>
    <source>
        <strain evidence="3">BBK-W-15</strain>
    </source>
</reference>
<dbReference type="EMBL" id="JAMZMM010000630">
    <property type="protein sequence ID" value="MCP2732510.1"/>
    <property type="molecule type" value="Genomic_DNA"/>
</dbReference>
<dbReference type="GO" id="GO:0030089">
    <property type="term" value="C:phycobilisome"/>
    <property type="evidence" value="ECO:0007669"/>
    <property type="project" value="UniProtKB-KW"/>
</dbReference>
<evidence type="ECO:0000313" key="3">
    <source>
        <dbReference type="EMBL" id="MCP2732510.1"/>
    </source>
</evidence>
<dbReference type="SUPFAM" id="SSF48371">
    <property type="entry name" value="ARM repeat"/>
    <property type="match status" value="1"/>
</dbReference>
<dbReference type="SMART" id="SM00567">
    <property type="entry name" value="EZ_HEAT"/>
    <property type="match status" value="3"/>
</dbReference>
<keyword evidence="1" id="KW-0042">Antenna complex</keyword>
<evidence type="ECO:0000256" key="2">
    <source>
        <dbReference type="ARBA" id="ARBA00022738"/>
    </source>
</evidence>
<keyword evidence="2" id="KW-0605">Phycobilisome</keyword>
<dbReference type="Proteomes" id="UP001204953">
    <property type="component" value="Unassembled WGS sequence"/>
</dbReference>
<dbReference type="RefSeq" id="WP_254015220.1">
    <property type="nucleotide sequence ID" value="NZ_JAMZMM010000630.1"/>
</dbReference>
<dbReference type="InterPro" id="IPR004155">
    <property type="entry name" value="PBS_lyase_HEAT"/>
</dbReference>
<sequence length="229" mass="24817">MFKLIYKIRKPFILFPLTLCLTLLLCLPWVSAKQPPKPQPWQIEGIVAALEDSYTQVKEYAFGKLAGYDSQDLKSVLKKPEDIAQKAINILKDEKVDSSIRGRAAAALGNLGEAGAKYAPDILNILKDEKVDSYIRRSAAEALGNLGEAGAKYAPDILNILKDEKVEPNIRGSAAYALGNLGEAGAKYAPDILNILKDEKVDSYIRRSAAAALGNLGEAGAKYAPDILN</sequence>